<comment type="caution">
    <text evidence="2">The sequence shown here is derived from an EMBL/GenBank/DDBJ whole genome shotgun (WGS) entry which is preliminary data.</text>
</comment>
<feature type="region of interest" description="Disordered" evidence="1">
    <location>
        <begin position="1"/>
        <end position="35"/>
    </location>
</feature>
<proteinExistence type="predicted"/>
<feature type="compositionally biased region" description="Polar residues" evidence="1">
    <location>
        <begin position="24"/>
        <end position="35"/>
    </location>
</feature>
<dbReference type="Proteomes" id="UP000682733">
    <property type="component" value="Unassembled WGS sequence"/>
</dbReference>
<organism evidence="2 4">
    <name type="scientific">Didymodactylos carnosus</name>
    <dbReference type="NCBI Taxonomy" id="1234261"/>
    <lineage>
        <taxon>Eukaryota</taxon>
        <taxon>Metazoa</taxon>
        <taxon>Spiralia</taxon>
        <taxon>Gnathifera</taxon>
        <taxon>Rotifera</taxon>
        <taxon>Eurotatoria</taxon>
        <taxon>Bdelloidea</taxon>
        <taxon>Philodinida</taxon>
        <taxon>Philodinidae</taxon>
        <taxon>Didymodactylos</taxon>
    </lineage>
</organism>
<sequence>RTPRRKLFSSSEEEGDSPPKDCRMQNNNSLGIAIF</sequence>
<dbReference type="EMBL" id="CAJOBA010075523">
    <property type="protein sequence ID" value="CAF4415561.1"/>
    <property type="molecule type" value="Genomic_DNA"/>
</dbReference>
<evidence type="ECO:0000256" key="1">
    <source>
        <dbReference type="SAM" id="MobiDB-lite"/>
    </source>
</evidence>
<accession>A0A8S2G1M1</accession>
<feature type="non-terminal residue" evidence="2">
    <location>
        <position position="1"/>
    </location>
</feature>
<dbReference type="EMBL" id="CAJNOK010051580">
    <property type="protein sequence ID" value="CAF1605046.1"/>
    <property type="molecule type" value="Genomic_DNA"/>
</dbReference>
<name>A0A8S2G1M1_9BILA</name>
<protein>
    <submittedName>
        <fullName evidence="2">Uncharacterized protein</fullName>
    </submittedName>
</protein>
<dbReference type="AlphaFoldDB" id="A0A8S2G1M1"/>
<dbReference type="Proteomes" id="UP000677228">
    <property type="component" value="Unassembled WGS sequence"/>
</dbReference>
<reference evidence="2" key="1">
    <citation type="submission" date="2021-02" db="EMBL/GenBank/DDBJ databases">
        <authorList>
            <person name="Nowell W R."/>
        </authorList>
    </citation>
    <scope>NUCLEOTIDE SEQUENCE</scope>
</reference>
<evidence type="ECO:0000313" key="2">
    <source>
        <dbReference type="EMBL" id="CAF1605046.1"/>
    </source>
</evidence>
<evidence type="ECO:0000313" key="3">
    <source>
        <dbReference type="EMBL" id="CAF4415561.1"/>
    </source>
</evidence>
<gene>
    <name evidence="2" type="ORF">OVA965_LOCUS42326</name>
    <name evidence="3" type="ORF">TMI583_LOCUS44203</name>
</gene>
<evidence type="ECO:0000313" key="4">
    <source>
        <dbReference type="Proteomes" id="UP000677228"/>
    </source>
</evidence>